<comment type="PTM">
    <text evidence="7">Binds 1 heme group per subunit.</text>
</comment>
<keyword evidence="2 7" id="KW-0349">Heme</keyword>
<proteinExistence type="predicted"/>
<keyword evidence="5 6" id="KW-0408">Iron</keyword>
<dbReference type="AlphaFoldDB" id="A0A3S0K8G4"/>
<dbReference type="PIRSF" id="PIRSF000027">
    <property type="entry name" value="Cytc_c_prime"/>
    <property type="match status" value="1"/>
</dbReference>
<keyword evidence="3 6" id="KW-0479">Metal-binding</keyword>
<evidence type="ECO:0000256" key="7">
    <source>
        <dbReference type="PIRSR" id="PIRSR000027-2"/>
    </source>
</evidence>
<gene>
    <name evidence="9" type="ORF">EJ903_02085</name>
</gene>
<dbReference type="GO" id="GO:0020037">
    <property type="term" value="F:heme binding"/>
    <property type="evidence" value="ECO:0007669"/>
    <property type="project" value="InterPro"/>
</dbReference>
<dbReference type="GO" id="GO:0009055">
    <property type="term" value="F:electron transfer activity"/>
    <property type="evidence" value="ECO:0007669"/>
    <property type="project" value="InterPro"/>
</dbReference>
<sequence>MLTRIAFAATAAFLLTSAAIVAPAVAQDPIKARQAGFEDLKKAMGEIKDALGKDKATAAAPVATRVAAFASTIPSLFPAGSDKGKTGAKEVIWANFPDFTAKAKDLETAATALAAASATGDKAATGKAFAALADTCKACHQRYRAD</sequence>
<dbReference type="PROSITE" id="PS51009">
    <property type="entry name" value="CYTCII"/>
    <property type="match status" value="1"/>
</dbReference>
<keyword evidence="1" id="KW-0813">Transport</keyword>
<dbReference type="GO" id="GO:0005506">
    <property type="term" value="F:iron ion binding"/>
    <property type="evidence" value="ECO:0007669"/>
    <property type="project" value="InterPro"/>
</dbReference>
<dbReference type="InterPro" id="IPR002321">
    <property type="entry name" value="Cyt_c_II"/>
</dbReference>
<evidence type="ECO:0000313" key="9">
    <source>
        <dbReference type="EMBL" id="RTR24570.1"/>
    </source>
</evidence>
<feature type="signal peptide" evidence="8">
    <location>
        <begin position="1"/>
        <end position="26"/>
    </location>
</feature>
<dbReference type="SUPFAM" id="SSF47175">
    <property type="entry name" value="Cytochromes"/>
    <property type="match status" value="1"/>
</dbReference>
<evidence type="ECO:0000256" key="8">
    <source>
        <dbReference type="SAM" id="SignalP"/>
    </source>
</evidence>
<dbReference type="InterPro" id="IPR010980">
    <property type="entry name" value="Cyt_c/b562"/>
</dbReference>
<dbReference type="PRINTS" id="PR00608">
    <property type="entry name" value="CYTCHROMECII"/>
</dbReference>
<evidence type="ECO:0000313" key="10">
    <source>
        <dbReference type="Proteomes" id="UP000277007"/>
    </source>
</evidence>
<evidence type="ECO:0000256" key="2">
    <source>
        <dbReference type="ARBA" id="ARBA00022617"/>
    </source>
</evidence>
<evidence type="ECO:0000256" key="6">
    <source>
        <dbReference type="PIRSR" id="PIRSR000027-1"/>
    </source>
</evidence>
<dbReference type="Gene3D" id="1.20.120.10">
    <property type="entry name" value="Cytochrome c/b562"/>
    <property type="match status" value="1"/>
</dbReference>
<evidence type="ECO:0000256" key="3">
    <source>
        <dbReference type="ARBA" id="ARBA00022723"/>
    </source>
</evidence>
<dbReference type="InterPro" id="IPR015984">
    <property type="entry name" value="Cyt_c_prime_subgr"/>
</dbReference>
<protein>
    <submittedName>
        <fullName evidence="9">Cytochrome c</fullName>
    </submittedName>
</protein>
<feature type="binding site" description="covalent" evidence="7">
    <location>
        <position position="136"/>
    </location>
    <ligand>
        <name>heme c</name>
        <dbReference type="ChEBI" id="CHEBI:61717"/>
    </ligand>
</feature>
<feature type="chain" id="PRO_5018573789" evidence="8">
    <location>
        <begin position="27"/>
        <end position="146"/>
    </location>
</feature>
<comment type="caution">
    <text evidence="9">The sequence shown here is derived from an EMBL/GenBank/DDBJ whole genome shotgun (WGS) entry which is preliminary data.</text>
</comment>
<dbReference type="Proteomes" id="UP000277007">
    <property type="component" value="Unassembled WGS sequence"/>
</dbReference>
<reference evidence="9 10" key="1">
    <citation type="submission" date="2018-12" db="EMBL/GenBank/DDBJ databases">
        <authorList>
            <person name="Yang Y."/>
        </authorList>
    </citation>
    <scope>NUCLEOTIDE SEQUENCE [LARGE SCALE GENOMIC DNA]</scope>
    <source>
        <strain evidence="9 10">L-25-5w-1</strain>
    </source>
</reference>
<dbReference type="OrthoDB" id="9811729at2"/>
<dbReference type="GO" id="GO:0042597">
    <property type="term" value="C:periplasmic space"/>
    <property type="evidence" value="ECO:0007669"/>
    <property type="project" value="InterPro"/>
</dbReference>
<evidence type="ECO:0000256" key="1">
    <source>
        <dbReference type="ARBA" id="ARBA00022448"/>
    </source>
</evidence>
<name>A0A3S0K8G4_9PROT</name>
<dbReference type="RefSeq" id="WP_126611605.1">
    <property type="nucleotide sequence ID" value="NZ_JBHUCY010000008.1"/>
</dbReference>
<feature type="binding site" description="covalent" evidence="7">
    <location>
        <position position="139"/>
    </location>
    <ligand>
        <name>heme c</name>
        <dbReference type="ChEBI" id="CHEBI:61717"/>
    </ligand>
</feature>
<organism evidence="9 10">
    <name type="scientific">Azospirillum griseum</name>
    <dbReference type="NCBI Taxonomy" id="2496639"/>
    <lineage>
        <taxon>Bacteria</taxon>
        <taxon>Pseudomonadati</taxon>
        <taxon>Pseudomonadota</taxon>
        <taxon>Alphaproteobacteria</taxon>
        <taxon>Rhodospirillales</taxon>
        <taxon>Azospirillaceae</taxon>
        <taxon>Azospirillum</taxon>
    </lineage>
</organism>
<keyword evidence="4" id="KW-0249">Electron transport</keyword>
<evidence type="ECO:0000256" key="4">
    <source>
        <dbReference type="ARBA" id="ARBA00022982"/>
    </source>
</evidence>
<dbReference type="InterPro" id="IPR012127">
    <property type="entry name" value="Cyt_c_prime"/>
</dbReference>
<evidence type="ECO:0000256" key="5">
    <source>
        <dbReference type="ARBA" id="ARBA00023004"/>
    </source>
</evidence>
<keyword evidence="10" id="KW-1185">Reference proteome</keyword>
<dbReference type="EMBL" id="RXMA01000001">
    <property type="protein sequence ID" value="RTR24570.1"/>
    <property type="molecule type" value="Genomic_DNA"/>
</dbReference>
<dbReference type="GO" id="GO:0022900">
    <property type="term" value="P:electron transport chain"/>
    <property type="evidence" value="ECO:0007669"/>
    <property type="project" value="InterPro"/>
</dbReference>
<accession>A0A3S0K8G4</accession>
<dbReference type="Pfam" id="PF01322">
    <property type="entry name" value="Cytochrom_C_2"/>
    <property type="match status" value="1"/>
</dbReference>
<keyword evidence="8" id="KW-0732">Signal</keyword>
<feature type="binding site" description="axial binding residue" evidence="6">
    <location>
        <position position="140"/>
    </location>
    <ligand>
        <name>heme c</name>
        <dbReference type="ChEBI" id="CHEBI:61717"/>
    </ligand>
    <ligandPart>
        <name>Fe</name>
        <dbReference type="ChEBI" id="CHEBI:18248"/>
    </ligandPart>
</feature>